<sequence>MYVDHMSSGVETSTQAGEQYKEAKTLFQSASINLREWASNYSKFLENGPECDRTSAEIMKGLGTSCNLTTDTIFTNGSHHLSSEVTTKREALQPGSRIYDPLGLCSLATLNARLVELWKRQKNWNETFSESHQQEWSKIGENLPLLSYQRIPRYIGGDQYKLFYLTDASAKAYSAAIYLFSSVNEKATANLVFSKAFIAPAKQLTITRLKLLGALIGTRCLN</sequence>
<evidence type="ECO:0000313" key="2">
    <source>
        <dbReference type="Proteomes" id="UP001249851"/>
    </source>
</evidence>
<dbReference type="Proteomes" id="UP001249851">
    <property type="component" value="Unassembled WGS sequence"/>
</dbReference>
<comment type="caution">
    <text evidence="1">The sequence shown here is derived from an EMBL/GenBank/DDBJ whole genome shotgun (WGS) entry which is preliminary data.</text>
</comment>
<proteinExistence type="predicted"/>
<reference evidence="1" key="2">
    <citation type="journal article" date="2023" name="Science">
        <title>Genomic signatures of disease resistance in endangered staghorn corals.</title>
        <authorList>
            <person name="Vollmer S.V."/>
            <person name="Selwyn J.D."/>
            <person name="Despard B.A."/>
            <person name="Roesel C.L."/>
        </authorList>
    </citation>
    <scope>NUCLEOTIDE SEQUENCE</scope>
    <source>
        <strain evidence="1">K2</strain>
    </source>
</reference>
<protein>
    <submittedName>
        <fullName evidence="1">Uncharacterized protein</fullName>
    </submittedName>
</protein>
<keyword evidence="2" id="KW-1185">Reference proteome</keyword>
<dbReference type="InterPro" id="IPR008042">
    <property type="entry name" value="Retrotrans_Pao"/>
</dbReference>
<name>A0AAD9QDG3_ACRCE</name>
<dbReference type="EMBL" id="JARQWQ010000040">
    <property type="protein sequence ID" value="KAK2559362.1"/>
    <property type="molecule type" value="Genomic_DNA"/>
</dbReference>
<evidence type="ECO:0000313" key="1">
    <source>
        <dbReference type="EMBL" id="KAK2559362.1"/>
    </source>
</evidence>
<dbReference type="AlphaFoldDB" id="A0AAD9QDG3"/>
<organism evidence="1 2">
    <name type="scientific">Acropora cervicornis</name>
    <name type="common">Staghorn coral</name>
    <dbReference type="NCBI Taxonomy" id="6130"/>
    <lineage>
        <taxon>Eukaryota</taxon>
        <taxon>Metazoa</taxon>
        <taxon>Cnidaria</taxon>
        <taxon>Anthozoa</taxon>
        <taxon>Hexacorallia</taxon>
        <taxon>Scleractinia</taxon>
        <taxon>Astrocoeniina</taxon>
        <taxon>Acroporidae</taxon>
        <taxon>Acropora</taxon>
    </lineage>
</organism>
<dbReference type="Pfam" id="PF05380">
    <property type="entry name" value="Peptidase_A17"/>
    <property type="match status" value="1"/>
</dbReference>
<gene>
    <name evidence="1" type="ORF">P5673_017981</name>
</gene>
<accession>A0AAD9QDG3</accession>
<dbReference type="PANTHER" id="PTHR47331">
    <property type="entry name" value="PHD-TYPE DOMAIN-CONTAINING PROTEIN"/>
    <property type="match status" value="1"/>
</dbReference>
<reference evidence="1" key="1">
    <citation type="journal article" date="2023" name="G3 (Bethesda)">
        <title>Whole genome assembly and annotation of the endangered Caribbean coral Acropora cervicornis.</title>
        <authorList>
            <person name="Selwyn J.D."/>
            <person name="Vollmer S.V."/>
        </authorList>
    </citation>
    <scope>NUCLEOTIDE SEQUENCE</scope>
    <source>
        <strain evidence="1">K2</strain>
    </source>
</reference>